<dbReference type="KEGG" id="otk:C6570_04830"/>
<evidence type="ECO:0000313" key="1">
    <source>
        <dbReference type="EMBL" id="AVO33656.1"/>
    </source>
</evidence>
<dbReference type="Proteomes" id="UP000239709">
    <property type="component" value="Chromosome"/>
</dbReference>
<gene>
    <name evidence="1" type="ORF">C6570_04830</name>
</gene>
<dbReference type="AlphaFoldDB" id="A0A2S0MCW9"/>
<keyword evidence="2" id="KW-1185">Reference proteome</keyword>
<dbReference type="RefSeq" id="WP_106702219.1">
    <property type="nucleotide sequence ID" value="NZ_CP027666.1"/>
</dbReference>
<name>A0A2S0MCW9_9BURK</name>
<reference evidence="1 2" key="1">
    <citation type="submission" date="2018-03" db="EMBL/GenBank/DDBJ databases">
        <title>Genome sequencing of Ottowia sp.</title>
        <authorList>
            <person name="Kim S.-J."/>
            <person name="Heo J."/>
            <person name="Kwon S.-W."/>
        </authorList>
    </citation>
    <scope>NUCLEOTIDE SEQUENCE [LARGE SCALE GENOMIC DNA]</scope>
    <source>
        <strain evidence="1 2">KADR8-3</strain>
    </source>
</reference>
<proteinExistence type="predicted"/>
<accession>A0A2S0MCW9</accession>
<sequence>MSRAVIALGGLLLALGAGAGGYWWGHGNGKAAEVARRDADTVAKVTAQLEAHQGLIDDANAASAALRGAAATRAANDRKFSKEFRDALKNTAGDRAGCRFDDDSVRQLGAARERAAQAAAGGLTATVPRAGPGAGK</sequence>
<dbReference type="EMBL" id="CP027666">
    <property type="protein sequence ID" value="AVO33656.1"/>
    <property type="molecule type" value="Genomic_DNA"/>
</dbReference>
<organism evidence="1 2">
    <name type="scientific">Ottowia oryzae</name>
    <dbReference type="NCBI Taxonomy" id="2109914"/>
    <lineage>
        <taxon>Bacteria</taxon>
        <taxon>Pseudomonadati</taxon>
        <taxon>Pseudomonadota</taxon>
        <taxon>Betaproteobacteria</taxon>
        <taxon>Burkholderiales</taxon>
        <taxon>Comamonadaceae</taxon>
        <taxon>Ottowia</taxon>
    </lineage>
</organism>
<evidence type="ECO:0000313" key="2">
    <source>
        <dbReference type="Proteomes" id="UP000239709"/>
    </source>
</evidence>
<protein>
    <submittedName>
        <fullName evidence="1">Uncharacterized protein</fullName>
    </submittedName>
</protein>